<dbReference type="Proteomes" id="UP001596037">
    <property type="component" value="Unassembled WGS sequence"/>
</dbReference>
<dbReference type="SMART" id="SM00530">
    <property type="entry name" value="HTH_XRE"/>
    <property type="match status" value="1"/>
</dbReference>
<keyword evidence="4" id="KW-1185">Reference proteome</keyword>
<evidence type="ECO:0000313" key="4">
    <source>
        <dbReference type="Proteomes" id="UP001596037"/>
    </source>
</evidence>
<protein>
    <submittedName>
        <fullName evidence="3">Helix-turn-helix domain-containing protein</fullName>
    </submittedName>
</protein>
<evidence type="ECO:0000313" key="3">
    <source>
        <dbReference type="EMBL" id="MFC5500079.1"/>
    </source>
</evidence>
<dbReference type="Gene3D" id="1.10.260.40">
    <property type="entry name" value="lambda repressor-like DNA-binding domains"/>
    <property type="match status" value="1"/>
</dbReference>
<name>A0ABW0NME1_9BURK</name>
<feature type="domain" description="HTH cro/C1-type" evidence="2">
    <location>
        <begin position="86"/>
        <end position="128"/>
    </location>
</feature>
<dbReference type="EMBL" id="JBHSMF010000010">
    <property type="protein sequence ID" value="MFC5500079.1"/>
    <property type="molecule type" value="Genomic_DNA"/>
</dbReference>
<sequence>MPNIASALKAEIQRIARKTIRDETSSLRRAIAPYRSEIAALKRRTQVLEQQLRRSRKAVSRVEASPQGEQEPSGVRFSAKGLAKNRQRLGLSAADFGTLIGASGQSVYKWEEGKSRPRQKNLAAIAAIRSIGKKDAQARLQQAG</sequence>
<feature type="region of interest" description="Disordered" evidence="1">
    <location>
        <begin position="52"/>
        <end position="77"/>
    </location>
</feature>
<evidence type="ECO:0000259" key="2">
    <source>
        <dbReference type="PROSITE" id="PS50943"/>
    </source>
</evidence>
<dbReference type="Pfam" id="PF01381">
    <property type="entry name" value="HTH_3"/>
    <property type="match status" value="1"/>
</dbReference>
<dbReference type="InterPro" id="IPR001387">
    <property type="entry name" value="Cro/C1-type_HTH"/>
</dbReference>
<dbReference type="CDD" id="cd00093">
    <property type="entry name" value="HTH_XRE"/>
    <property type="match status" value="1"/>
</dbReference>
<dbReference type="PROSITE" id="PS50943">
    <property type="entry name" value="HTH_CROC1"/>
    <property type="match status" value="1"/>
</dbReference>
<dbReference type="RefSeq" id="WP_376852323.1">
    <property type="nucleotide sequence ID" value="NZ_JBHSMF010000010.1"/>
</dbReference>
<accession>A0ABW0NME1</accession>
<dbReference type="SUPFAM" id="SSF47413">
    <property type="entry name" value="lambda repressor-like DNA-binding domains"/>
    <property type="match status" value="1"/>
</dbReference>
<evidence type="ECO:0000256" key="1">
    <source>
        <dbReference type="SAM" id="MobiDB-lite"/>
    </source>
</evidence>
<dbReference type="InterPro" id="IPR010982">
    <property type="entry name" value="Lambda_DNA-bd_dom_sf"/>
</dbReference>
<proteinExistence type="predicted"/>
<comment type="caution">
    <text evidence="3">The sequence shown here is derived from an EMBL/GenBank/DDBJ whole genome shotgun (WGS) entry which is preliminary data.</text>
</comment>
<reference evidence="4" key="1">
    <citation type="journal article" date="2019" name="Int. J. Syst. Evol. Microbiol.">
        <title>The Global Catalogue of Microorganisms (GCM) 10K type strain sequencing project: providing services to taxonomists for standard genome sequencing and annotation.</title>
        <authorList>
            <consortium name="The Broad Institute Genomics Platform"/>
            <consortium name="The Broad Institute Genome Sequencing Center for Infectious Disease"/>
            <person name="Wu L."/>
            <person name="Ma J."/>
        </authorList>
    </citation>
    <scope>NUCLEOTIDE SEQUENCE [LARGE SCALE GENOMIC DNA]</scope>
    <source>
        <strain evidence="4">CCUG 57401</strain>
    </source>
</reference>
<organism evidence="3 4">
    <name type="scientific">Caenimonas terrae</name>
    <dbReference type="NCBI Taxonomy" id="696074"/>
    <lineage>
        <taxon>Bacteria</taxon>
        <taxon>Pseudomonadati</taxon>
        <taxon>Pseudomonadota</taxon>
        <taxon>Betaproteobacteria</taxon>
        <taxon>Burkholderiales</taxon>
        <taxon>Comamonadaceae</taxon>
        <taxon>Caenimonas</taxon>
    </lineage>
</organism>
<gene>
    <name evidence="3" type="ORF">ACFPOE_21225</name>
</gene>